<dbReference type="Proteomes" id="UP000295325">
    <property type="component" value="Unassembled WGS sequence"/>
</dbReference>
<dbReference type="PANTHER" id="PTHR42742">
    <property type="entry name" value="TRANSCRIPTIONAL REPRESSOR MPRA"/>
    <property type="match status" value="1"/>
</dbReference>
<keyword evidence="2 5" id="KW-0862">Zinc</keyword>
<evidence type="ECO:0000256" key="2">
    <source>
        <dbReference type="ARBA" id="ARBA00022833"/>
    </source>
</evidence>
<dbReference type="GO" id="GO:0005975">
    <property type="term" value="P:carbohydrate metabolic process"/>
    <property type="evidence" value="ECO:0007669"/>
    <property type="project" value="InterPro"/>
</dbReference>
<comment type="cofactor">
    <cofactor evidence="5">
        <name>Zn(2+)</name>
        <dbReference type="ChEBI" id="CHEBI:29105"/>
    </cofactor>
    <text evidence="5">Binds 1 zinc ion per subunit.</text>
</comment>
<dbReference type="AlphaFoldDB" id="A0A4R7KPJ6"/>
<feature type="binding site" evidence="5">
    <location>
        <position position="175"/>
    </location>
    <ligand>
        <name>Zn(2+)</name>
        <dbReference type="ChEBI" id="CHEBI:29105"/>
    </ligand>
</feature>
<evidence type="ECO:0000313" key="9">
    <source>
        <dbReference type="EMBL" id="TDT61060.1"/>
    </source>
</evidence>
<keyword evidence="1 5" id="KW-0479">Metal-binding</keyword>
<dbReference type="RefSeq" id="WP_133628027.1">
    <property type="nucleotide sequence ID" value="NZ_SOAZ01000009.1"/>
</dbReference>
<dbReference type="InterPro" id="IPR014628">
    <property type="entry name" value="Man6P_isomerase_Firm_short"/>
</dbReference>
<evidence type="ECO:0000256" key="3">
    <source>
        <dbReference type="ARBA" id="ARBA00029741"/>
    </source>
</evidence>
<dbReference type="InterPro" id="IPR014710">
    <property type="entry name" value="RmlC-like_jellyroll"/>
</dbReference>
<evidence type="ECO:0000259" key="8">
    <source>
        <dbReference type="Pfam" id="PF21621"/>
    </source>
</evidence>
<dbReference type="Pfam" id="PF20511">
    <property type="entry name" value="PMI_typeI_cat"/>
    <property type="match status" value="1"/>
</dbReference>
<sequence>MLYPLFFEPVYKEIIWGGRNLEKVFNRNLPEGKVAESWEVCCHKNGMSIVSNGEFKDKSLEELIKEHGERLLGTKASSLDRFPLLIKFIDANDRLSVQVHPGNEYALKVEGDLGKTEMWYILEAKEGAKLIYGTKPGVSKEEFKRAIENGTLEDYLNYVDVKKGDVAFIPAGTVHAIMDGLLIAEIQQNSDTTYRVYDWNRVDKNGKGRELHIDKALDVINFDFKGEVSRPVLNDFEGYSIGTLVTCDFFTVDKIVINEKYVDKTDGTSFFIFTAVEGEGEIIYDDQSYPIKSGNTFMVPADPHEFTIKGNLTLIKSYL</sequence>
<keyword evidence="9" id="KW-0413">Isomerase</keyword>
<reference evidence="9 10" key="1">
    <citation type="submission" date="2019-03" db="EMBL/GenBank/DDBJ databases">
        <title>Genomic Encyclopedia of Type Strains, Phase IV (KMG-IV): sequencing the most valuable type-strain genomes for metagenomic binning, comparative biology and taxonomic classification.</title>
        <authorList>
            <person name="Goeker M."/>
        </authorList>
    </citation>
    <scope>NUCLEOTIDE SEQUENCE [LARGE SCALE GENOMIC DNA]</scope>
    <source>
        <strain evidence="9 10">DSM 24455</strain>
    </source>
</reference>
<comment type="caution">
    <text evidence="9">The sequence shown here is derived from an EMBL/GenBank/DDBJ whole genome shotgun (WGS) entry which is preliminary data.</text>
</comment>
<feature type="domain" description="Phosphomannose isomerase type I catalytic" evidence="7">
    <location>
        <begin position="7"/>
        <end position="106"/>
    </location>
</feature>
<name>A0A4R7KPJ6_9CLOT</name>
<feature type="domain" description="Mannose-6-phosphate isomerase cupin" evidence="8">
    <location>
        <begin position="241"/>
        <end position="318"/>
    </location>
</feature>
<dbReference type="InterPro" id="IPR046457">
    <property type="entry name" value="PMI_typeI_cat"/>
</dbReference>
<evidence type="ECO:0000256" key="5">
    <source>
        <dbReference type="PIRSR" id="PIRSR036894-1"/>
    </source>
</evidence>
<dbReference type="GO" id="GO:0008270">
    <property type="term" value="F:zinc ion binding"/>
    <property type="evidence" value="ECO:0007669"/>
    <property type="project" value="InterPro"/>
</dbReference>
<evidence type="ECO:0000256" key="6">
    <source>
        <dbReference type="PIRSR" id="PIRSR036894-2"/>
    </source>
</evidence>
<evidence type="ECO:0000259" key="7">
    <source>
        <dbReference type="Pfam" id="PF20511"/>
    </source>
</evidence>
<evidence type="ECO:0000256" key="1">
    <source>
        <dbReference type="ARBA" id="ARBA00022723"/>
    </source>
</evidence>
<dbReference type="EMBL" id="SOAZ01000009">
    <property type="protein sequence ID" value="TDT61060.1"/>
    <property type="molecule type" value="Genomic_DNA"/>
</dbReference>
<feature type="binding site" evidence="5">
    <location>
        <position position="117"/>
    </location>
    <ligand>
        <name>Zn(2+)</name>
        <dbReference type="ChEBI" id="CHEBI:29105"/>
    </ligand>
</feature>
<feature type="active site" evidence="6">
    <location>
        <position position="195"/>
    </location>
</feature>
<organism evidence="9 10">
    <name type="scientific">Fonticella tunisiensis</name>
    <dbReference type="NCBI Taxonomy" id="1096341"/>
    <lineage>
        <taxon>Bacteria</taxon>
        <taxon>Bacillati</taxon>
        <taxon>Bacillota</taxon>
        <taxon>Clostridia</taxon>
        <taxon>Eubacteriales</taxon>
        <taxon>Clostridiaceae</taxon>
        <taxon>Fonticella</taxon>
    </lineage>
</organism>
<dbReference type="PANTHER" id="PTHR42742:SF3">
    <property type="entry name" value="FRUCTOKINASE"/>
    <property type="match status" value="1"/>
</dbReference>
<dbReference type="Pfam" id="PF21621">
    <property type="entry name" value="MPI_cupin_dom"/>
    <property type="match status" value="1"/>
</dbReference>
<protein>
    <recommendedName>
        <fullName evidence="3">Phosphohexomutase</fullName>
    </recommendedName>
    <alternativeName>
        <fullName evidence="4">Phosphomannose isomerase</fullName>
    </alternativeName>
</protein>
<dbReference type="InterPro" id="IPR049071">
    <property type="entry name" value="MPI_cupin_dom"/>
</dbReference>
<dbReference type="InterPro" id="IPR011051">
    <property type="entry name" value="RmlC_Cupin_sf"/>
</dbReference>
<dbReference type="PIRSF" id="PIRSF036894">
    <property type="entry name" value="PMI_Firm_short"/>
    <property type="match status" value="1"/>
</dbReference>
<evidence type="ECO:0000256" key="4">
    <source>
        <dbReference type="ARBA" id="ARBA00030762"/>
    </source>
</evidence>
<gene>
    <name evidence="9" type="ORF">EDD71_10975</name>
</gene>
<dbReference type="OrthoDB" id="9808275at2"/>
<dbReference type="CDD" id="cd07010">
    <property type="entry name" value="cupin_PMI_type_I_N_bac"/>
    <property type="match status" value="1"/>
</dbReference>
<dbReference type="SUPFAM" id="SSF51182">
    <property type="entry name" value="RmlC-like cupins"/>
    <property type="match status" value="1"/>
</dbReference>
<evidence type="ECO:0000313" key="10">
    <source>
        <dbReference type="Proteomes" id="UP000295325"/>
    </source>
</evidence>
<dbReference type="GO" id="GO:0004476">
    <property type="term" value="F:mannose-6-phosphate isomerase activity"/>
    <property type="evidence" value="ECO:0007669"/>
    <property type="project" value="InterPro"/>
</dbReference>
<feature type="binding site" evidence="5">
    <location>
        <position position="100"/>
    </location>
    <ligand>
        <name>Zn(2+)</name>
        <dbReference type="ChEBI" id="CHEBI:29105"/>
    </ligand>
</feature>
<accession>A0A4R7KPJ6</accession>
<proteinExistence type="predicted"/>
<dbReference type="Gene3D" id="2.60.120.10">
    <property type="entry name" value="Jelly Rolls"/>
    <property type="match status" value="2"/>
</dbReference>
<dbReference type="InterPro" id="IPR051804">
    <property type="entry name" value="Carb_Metab_Reg_Kinase/Isom"/>
</dbReference>
<keyword evidence="10" id="KW-1185">Reference proteome</keyword>